<dbReference type="GO" id="GO:0005829">
    <property type="term" value="C:cytosol"/>
    <property type="evidence" value="ECO:0007669"/>
    <property type="project" value="TreeGrafter"/>
</dbReference>
<dbReference type="Proteomes" id="UP000179243">
    <property type="component" value="Unassembled WGS sequence"/>
</dbReference>
<protein>
    <recommendedName>
        <fullName evidence="5">Methionyl-tRNA formyltransferase</fullName>
    </recommendedName>
</protein>
<dbReference type="PANTHER" id="PTHR11138:SF5">
    <property type="entry name" value="METHIONYL-TRNA FORMYLTRANSFERASE, MITOCHONDRIAL"/>
    <property type="match status" value="1"/>
</dbReference>
<dbReference type="AlphaFoldDB" id="A0A1F7F6V4"/>
<dbReference type="PANTHER" id="PTHR11138">
    <property type="entry name" value="METHIONYL-TRNA FORMYLTRANSFERASE"/>
    <property type="match status" value="1"/>
</dbReference>
<evidence type="ECO:0000313" key="3">
    <source>
        <dbReference type="EMBL" id="OGK02379.1"/>
    </source>
</evidence>
<dbReference type="SUPFAM" id="SSF50486">
    <property type="entry name" value="FMT C-terminal domain-like"/>
    <property type="match status" value="1"/>
</dbReference>
<gene>
    <name evidence="3" type="ORF">A2519_16040</name>
</gene>
<evidence type="ECO:0000259" key="1">
    <source>
        <dbReference type="Pfam" id="PF00551"/>
    </source>
</evidence>
<dbReference type="InterPro" id="IPR002376">
    <property type="entry name" value="Formyl_transf_N"/>
</dbReference>
<dbReference type="InterPro" id="IPR005793">
    <property type="entry name" value="Formyl_trans_C"/>
</dbReference>
<accession>A0A1F7F6V4</accession>
<dbReference type="EMBL" id="MFYX01000109">
    <property type="protein sequence ID" value="OGK02379.1"/>
    <property type="molecule type" value="Genomic_DNA"/>
</dbReference>
<proteinExistence type="predicted"/>
<dbReference type="Gene3D" id="3.40.50.12230">
    <property type="match status" value="1"/>
</dbReference>
<evidence type="ECO:0000313" key="4">
    <source>
        <dbReference type="Proteomes" id="UP000179243"/>
    </source>
</evidence>
<dbReference type="Pfam" id="PF02911">
    <property type="entry name" value="Formyl_trans_C"/>
    <property type="match status" value="1"/>
</dbReference>
<name>A0A1F7F6V4_UNCRA</name>
<reference evidence="3 4" key="1">
    <citation type="journal article" date="2016" name="Nat. Commun.">
        <title>Thousands of microbial genomes shed light on interconnected biogeochemical processes in an aquifer system.</title>
        <authorList>
            <person name="Anantharaman K."/>
            <person name="Brown C.T."/>
            <person name="Hug L.A."/>
            <person name="Sharon I."/>
            <person name="Castelle C.J."/>
            <person name="Probst A.J."/>
            <person name="Thomas B.C."/>
            <person name="Singh A."/>
            <person name="Wilkins M.J."/>
            <person name="Karaoz U."/>
            <person name="Brodie E.L."/>
            <person name="Williams K.H."/>
            <person name="Hubbard S.S."/>
            <person name="Banfield J.F."/>
        </authorList>
    </citation>
    <scope>NUCLEOTIDE SEQUENCE [LARGE SCALE GENOMIC DNA]</scope>
</reference>
<feature type="domain" description="Formyl transferase N-terminal" evidence="1">
    <location>
        <begin position="77"/>
        <end position="186"/>
    </location>
</feature>
<sequence length="332" mass="36814">MVDLAGKRIGVVGAQSSTINCINGLMRGGYAISRLITLPPEMSAPVADYADLRVFARANGIPCIHVGAYDMKDPVTRERLSDVCLDVVTVVGWQRLIPEWFLLKIPCGVYGMHGSALPLPKGRGRSPMNWSIIEGRDRFYTHLFRYDAGIDSGEIVDCQRFDINPWDTIRSLQHKNSVSQYKLLVKNLPAILNGAITSIPQDKAIQPSFYPKRTFEDGAIDWKQSSAIEIAALVRAVARPYPGAYTEFENTRIMIWQAAPFDSCIEYPEAAPGTIVEAFSDKTFVVKCFVDSLLVLECETTSAWQPACGMRFTSLPNASRQKLAQMKIDEGA</sequence>
<dbReference type="InterPro" id="IPR036477">
    <property type="entry name" value="Formyl_transf_N_sf"/>
</dbReference>
<evidence type="ECO:0000259" key="2">
    <source>
        <dbReference type="Pfam" id="PF02911"/>
    </source>
</evidence>
<organism evidence="3 4">
    <name type="scientific">Candidatus Raymondbacteria bacterium RIFOXYD12_FULL_49_13</name>
    <dbReference type="NCBI Taxonomy" id="1817890"/>
    <lineage>
        <taxon>Bacteria</taxon>
        <taxon>Raymondiibacteriota</taxon>
    </lineage>
</organism>
<dbReference type="SUPFAM" id="SSF53328">
    <property type="entry name" value="Formyltransferase"/>
    <property type="match status" value="1"/>
</dbReference>
<comment type="caution">
    <text evidence="3">The sequence shown here is derived from an EMBL/GenBank/DDBJ whole genome shotgun (WGS) entry which is preliminary data.</text>
</comment>
<dbReference type="InterPro" id="IPR011034">
    <property type="entry name" value="Formyl_transferase-like_C_sf"/>
</dbReference>
<dbReference type="GO" id="GO:0004479">
    <property type="term" value="F:methionyl-tRNA formyltransferase activity"/>
    <property type="evidence" value="ECO:0007669"/>
    <property type="project" value="TreeGrafter"/>
</dbReference>
<evidence type="ECO:0008006" key="5">
    <source>
        <dbReference type="Google" id="ProtNLM"/>
    </source>
</evidence>
<dbReference type="Pfam" id="PF00551">
    <property type="entry name" value="Formyl_trans_N"/>
    <property type="match status" value="1"/>
</dbReference>
<feature type="domain" description="Formyl transferase C-terminal" evidence="2">
    <location>
        <begin position="216"/>
        <end position="298"/>
    </location>
</feature>